<dbReference type="PROSITE" id="PS52044">
    <property type="entry name" value="VLRF1"/>
    <property type="match status" value="1"/>
</dbReference>
<feature type="compositionally biased region" description="Gly residues" evidence="2">
    <location>
        <begin position="96"/>
        <end position="107"/>
    </location>
</feature>
<comment type="caution">
    <text evidence="4">The sequence shown here is derived from an EMBL/GenBank/DDBJ whole genome shotgun (WGS) entry which is preliminary data.</text>
</comment>
<evidence type="ECO:0000313" key="5">
    <source>
        <dbReference type="Proteomes" id="UP000075714"/>
    </source>
</evidence>
<evidence type="ECO:0000256" key="2">
    <source>
        <dbReference type="SAM" id="MobiDB-lite"/>
    </source>
</evidence>
<organism evidence="4 5">
    <name type="scientific">Gonium pectorale</name>
    <name type="common">Green alga</name>
    <dbReference type="NCBI Taxonomy" id="33097"/>
    <lineage>
        <taxon>Eukaryota</taxon>
        <taxon>Viridiplantae</taxon>
        <taxon>Chlorophyta</taxon>
        <taxon>core chlorophytes</taxon>
        <taxon>Chlorophyceae</taxon>
        <taxon>CS clade</taxon>
        <taxon>Chlamydomonadales</taxon>
        <taxon>Volvocaceae</taxon>
        <taxon>Gonium</taxon>
    </lineage>
</organism>
<keyword evidence="1" id="KW-0963">Cytoplasm</keyword>
<dbReference type="GO" id="GO:0005737">
    <property type="term" value="C:cytoplasm"/>
    <property type="evidence" value="ECO:0007669"/>
    <property type="project" value="UniProtKB-UniRule"/>
</dbReference>
<evidence type="ECO:0000259" key="3">
    <source>
        <dbReference type="PROSITE" id="PS52044"/>
    </source>
</evidence>
<dbReference type="GO" id="GO:0004519">
    <property type="term" value="F:endonuclease activity"/>
    <property type="evidence" value="ECO:0007669"/>
    <property type="project" value="UniProtKB-KW"/>
</dbReference>
<feature type="active site" evidence="1">
    <location>
        <position position="635"/>
    </location>
</feature>
<evidence type="ECO:0000256" key="1">
    <source>
        <dbReference type="PROSITE-ProRule" id="PRU01389"/>
    </source>
</evidence>
<keyword evidence="5" id="KW-1185">Reference proteome</keyword>
<keyword evidence="1" id="KW-0378">Hydrolase</keyword>
<dbReference type="AlphaFoldDB" id="A0A150FWB6"/>
<dbReference type="OrthoDB" id="2020645at2759"/>
<dbReference type="GO" id="GO:0016787">
    <property type="term" value="F:hydrolase activity"/>
    <property type="evidence" value="ECO:0007669"/>
    <property type="project" value="UniProtKB-KW"/>
</dbReference>
<comment type="similarity">
    <text evidence="1">Belongs to the ANKZF1/VMS1 family.</text>
</comment>
<feature type="region of interest" description="Disordered" evidence="2">
    <location>
        <begin position="40"/>
        <end position="182"/>
    </location>
</feature>
<keyword evidence="1" id="KW-0255">Endonuclease</keyword>
<gene>
    <name evidence="4" type="ORF">GPECTOR_244g595</name>
</gene>
<evidence type="ECO:0000313" key="4">
    <source>
        <dbReference type="EMBL" id="KXZ41914.1"/>
    </source>
</evidence>
<feature type="compositionally biased region" description="Low complexity" evidence="2">
    <location>
        <begin position="131"/>
        <end position="143"/>
    </location>
</feature>
<sequence length="744" mass="75279">MGALFNAAATRASAAAAPRAAGAAILPAIAAAPSLATPRTRRAPAAAANDDNYTVHGNADGTLRRAPDAAEPCADVAVGPAKGGPPAAKRRRRGGDTGVGAGAGAGDGEWSFESWLRSNPLPGYDPAAAPTGVTVGQVQQQQRSRTKQEKQQRSVGGQRQQPGGGGGAGAGASGGGAGGDSSDLPAAAAAAVLRSRGFRVGELMSVLAPLLRYPRVDWEPRRLAWLAYRCADCGCSCASAPHPLLATSTGGAADGGGASSSPGSMRLGGGGSAAATAGSRRDDLTATAAAAISGFTSDCPLATRAGAAQTGAVGPSPSPFPFPPTCVAACPSPGGPLRPAVRVVLPRLAPRPGGFGDPTERARGGTFEGWEDGGGWEGGWAPPAVAAARGPASLPAYLERLAAVAESRHRRAGAEQGAGEAGDGADDWDEGQRRRAREGRRSELAEVAGGASLEWGSDGAEAWRNEATTTTTRARGMTGAAAVAMAAAVAAAAEAAFAPTPPTSAADSYGDAAAERDGCVGRVGNGEAVCGSSGAARSARYSAAGIGTSEEEEEAAEGAEWVNLEVAADEEEGLLLAEAQAGTPGWPDADLVPADAALVLLSADSAALGVWCGWRLVRHKVLTGYTVRHSAGGSQARYERRGGGGHSAGAALRRAEAARLWQAVAFRLAAWGPELAASEVLVRSGDSRMWASLYELARRPPPPLDPRDGRWERAGVSVPRPRLRDLLALHRRLCTGRLEELELK</sequence>
<comment type="domain">
    <text evidence="1">The VLRF1 domain mediates binding to the 60S ribosomal subunit.</text>
</comment>
<reference evidence="5" key="1">
    <citation type="journal article" date="2016" name="Nat. Commun.">
        <title>The Gonium pectorale genome demonstrates co-option of cell cycle regulation during the evolution of multicellularity.</title>
        <authorList>
            <person name="Hanschen E.R."/>
            <person name="Marriage T.N."/>
            <person name="Ferris P.J."/>
            <person name="Hamaji T."/>
            <person name="Toyoda A."/>
            <person name="Fujiyama A."/>
            <person name="Neme R."/>
            <person name="Noguchi H."/>
            <person name="Minakuchi Y."/>
            <person name="Suzuki M."/>
            <person name="Kawai-Toyooka H."/>
            <person name="Smith D.R."/>
            <person name="Sparks H."/>
            <person name="Anderson J."/>
            <person name="Bakaric R."/>
            <person name="Luria V."/>
            <person name="Karger A."/>
            <person name="Kirschner M.W."/>
            <person name="Durand P.M."/>
            <person name="Michod R.E."/>
            <person name="Nozaki H."/>
            <person name="Olson B.J."/>
        </authorList>
    </citation>
    <scope>NUCLEOTIDE SEQUENCE [LARGE SCALE GENOMIC DNA]</scope>
    <source>
        <strain evidence="5">NIES-2863</strain>
    </source>
</reference>
<feature type="region of interest" description="Disordered" evidence="2">
    <location>
        <begin position="408"/>
        <end position="461"/>
    </location>
</feature>
<feature type="domain" description="VLRF1" evidence="3">
    <location>
        <begin position="592"/>
        <end position="736"/>
    </location>
</feature>
<feature type="region of interest" description="Disordered" evidence="2">
    <location>
        <begin position="251"/>
        <end position="279"/>
    </location>
</feature>
<keyword evidence="1" id="KW-0540">Nuclease</keyword>
<protein>
    <recommendedName>
        <fullName evidence="3">VLRF1 domain-containing protein</fullName>
    </recommendedName>
</protein>
<dbReference type="Pfam" id="PF18826">
    <property type="entry name" value="bVLRF1"/>
    <property type="match status" value="1"/>
</dbReference>
<dbReference type="EMBL" id="LSYV01000243">
    <property type="protein sequence ID" value="KXZ41914.1"/>
    <property type="molecule type" value="Genomic_DNA"/>
</dbReference>
<dbReference type="STRING" id="33097.A0A150FWB6"/>
<name>A0A150FWB6_GONPE</name>
<proteinExistence type="inferred from homology"/>
<dbReference type="Proteomes" id="UP000075714">
    <property type="component" value="Unassembled WGS sequence"/>
</dbReference>
<feature type="compositionally biased region" description="Low complexity" evidence="2">
    <location>
        <begin position="74"/>
        <end position="87"/>
    </location>
</feature>
<dbReference type="InterPro" id="IPR041175">
    <property type="entry name" value="VLRF1/Vms1"/>
</dbReference>
<accession>A0A150FWB6</accession>
<feature type="compositionally biased region" description="Gly residues" evidence="2">
    <location>
        <begin position="162"/>
        <end position="179"/>
    </location>
</feature>